<dbReference type="AlphaFoldDB" id="A0A5B7FNJ1"/>
<evidence type="ECO:0000313" key="2">
    <source>
        <dbReference type="EMBL" id="MPC48062.1"/>
    </source>
</evidence>
<accession>A0A5B7FNJ1</accession>
<name>A0A5B7FNJ1_PORTR</name>
<sequence length="77" mass="8678">MKAGLGKHTIEKRANRPQPPVSWSPWCPSSKKPAPTFHHPSLRQRVILASLRRSHTFGALGGRKEGCDKAKQERVWP</sequence>
<keyword evidence="3" id="KW-1185">Reference proteome</keyword>
<protein>
    <submittedName>
        <fullName evidence="2">Uncharacterized protein</fullName>
    </submittedName>
</protein>
<evidence type="ECO:0000256" key="1">
    <source>
        <dbReference type="SAM" id="MobiDB-lite"/>
    </source>
</evidence>
<feature type="region of interest" description="Disordered" evidence="1">
    <location>
        <begin position="1"/>
        <end position="40"/>
    </location>
</feature>
<organism evidence="2 3">
    <name type="scientific">Portunus trituberculatus</name>
    <name type="common">Swimming crab</name>
    <name type="synonym">Neptunus trituberculatus</name>
    <dbReference type="NCBI Taxonomy" id="210409"/>
    <lineage>
        <taxon>Eukaryota</taxon>
        <taxon>Metazoa</taxon>
        <taxon>Ecdysozoa</taxon>
        <taxon>Arthropoda</taxon>
        <taxon>Crustacea</taxon>
        <taxon>Multicrustacea</taxon>
        <taxon>Malacostraca</taxon>
        <taxon>Eumalacostraca</taxon>
        <taxon>Eucarida</taxon>
        <taxon>Decapoda</taxon>
        <taxon>Pleocyemata</taxon>
        <taxon>Brachyura</taxon>
        <taxon>Eubrachyura</taxon>
        <taxon>Portunoidea</taxon>
        <taxon>Portunidae</taxon>
        <taxon>Portuninae</taxon>
        <taxon>Portunus</taxon>
    </lineage>
</organism>
<comment type="caution">
    <text evidence="2">The sequence shown here is derived from an EMBL/GenBank/DDBJ whole genome shotgun (WGS) entry which is preliminary data.</text>
</comment>
<gene>
    <name evidence="2" type="ORF">E2C01_041827</name>
</gene>
<reference evidence="2 3" key="1">
    <citation type="submission" date="2019-05" db="EMBL/GenBank/DDBJ databases">
        <title>Another draft genome of Portunus trituberculatus and its Hox gene families provides insights of decapod evolution.</title>
        <authorList>
            <person name="Jeong J.-H."/>
            <person name="Song I."/>
            <person name="Kim S."/>
            <person name="Choi T."/>
            <person name="Kim D."/>
            <person name="Ryu S."/>
            <person name="Kim W."/>
        </authorList>
    </citation>
    <scope>NUCLEOTIDE SEQUENCE [LARGE SCALE GENOMIC DNA]</scope>
    <source>
        <tissue evidence="2">Muscle</tissue>
    </source>
</reference>
<feature type="compositionally biased region" description="Low complexity" evidence="1">
    <location>
        <begin position="23"/>
        <end position="35"/>
    </location>
</feature>
<proteinExistence type="predicted"/>
<dbReference type="Proteomes" id="UP000324222">
    <property type="component" value="Unassembled WGS sequence"/>
</dbReference>
<evidence type="ECO:0000313" key="3">
    <source>
        <dbReference type="Proteomes" id="UP000324222"/>
    </source>
</evidence>
<dbReference type="EMBL" id="VSRR010008085">
    <property type="protein sequence ID" value="MPC48062.1"/>
    <property type="molecule type" value="Genomic_DNA"/>
</dbReference>